<gene>
    <name evidence="2" type="ORF">BIV57_17805</name>
</gene>
<dbReference type="STRING" id="1428644.BIV57_17805"/>
<dbReference type="GO" id="GO:0032446">
    <property type="term" value="P:protein modification by small protein conjugation"/>
    <property type="evidence" value="ECO:0007669"/>
    <property type="project" value="TreeGrafter"/>
</dbReference>
<dbReference type="SUPFAM" id="SSF69572">
    <property type="entry name" value="Activating enzymes of the ubiquitin-like proteins"/>
    <property type="match status" value="1"/>
</dbReference>
<proteinExistence type="predicted"/>
<dbReference type="InterPro" id="IPR000594">
    <property type="entry name" value="ThiF_NAD_FAD-bd"/>
</dbReference>
<feature type="domain" description="THIF-type NAD/FAD binding fold" evidence="1">
    <location>
        <begin position="115"/>
        <end position="355"/>
    </location>
</feature>
<evidence type="ECO:0000313" key="2">
    <source>
        <dbReference type="EMBL" id="OIV36153.1"/>
    </source>
</evidence>
<dbReference type="OrthoDB" id="9204719at2"/>
<dbReference type="GO" id="GO:0004792">
    <property type="term" value="F:thiosulfate-cyanide sulfurtransferase activity"/>
    <property type="evidence" value="ECO:0007669"/>
    <property type="project" value="TreeGrafter"/>
</dbReference>
<sequence>MKPEYTRYRTVDGNIRLGGSVHGIGVEIEDPEGWLWQVVSAMDGSGSAAEIVRAVPGTPPDVVETAMDELLAAGFVDDAAAPVPESLTERDLDRHSRSMPLLRWMDAVPRATPWEAQLRLRAARVLLVGVGGTGGAAAQILVASGVGALHLVDPDEVELSNLGRQTLFREPDIGKPKIEAALAALRALNTDVRITGEQRMVSGHDDFGTLLDSAPGYDVLVLCADSPPEIRRWANTACAGAGINWVVGGYHGPLVTASLVVPGTGPCWECLHDGLADTADLRLPDDAPADALRPRLPVHPVNAVSASMSGTLVGHAALASLTGVPVLEPGTVFGFNLVLPGESVLERAESRPGCRVCGGVS</sequence>
<dbReference type="EMBL" id="MLCF01000112">
    <property type="protein sequence ID" value="OIV36153.1"/>
    <property type="molecule type" value="Genomic_DNA"/>
</dbReference>
<dbReference type="Proteomes" id="UP000243342">
    <property type="component" value="Unassembled WGS sequence"/>
</dbReference>
<keyword evidence="3" id="KW-1185">Reference proteome</keyword>
<dbReference type="GO" id="GO:0005737">
    <property type="term" value="C:cytoplasm"/>
    <property type="evidence" value="ECO:0007669"/>
    <property type="project" value="TreeGrafter"/>
</dbReference>
<dbReference type="AlphaFoldDB" id="A0A1J7BRS4"/>
<dbReference type="InterPro" id="IPR045886">
    <property type="entry name" value="ThiF/MoeB/HesA"/>
</dbReference>
<protein>
    <recommendedName>
        <fullName evidence="1">THIF-type NAD/FAD binding fold domain-containing protein</fullName>
    </recommendedName>
</protein>
<dbReference type="GO" id="GO:0008641">
    <property type="term" value="F:ubiquitin-like modifier activating enzyme activity"/>
    <property type="evidence" value="ECO:0007669"/>
    <property type="project" value="InterPro"/>
</dbReference>
<accession>A0A1J7BRS4</accession>
<dbReference type="GO" id="GO:0016779">
    <property type="term" value="F:nucleotidyltransferase activity"/>
    <property type="evidence" value="ECO:0007669"/>
    <property type="project" value="TreeGrafter"/>
</dbReference>
<reference evidence="2 3" key="1">
    <citation type="submission" date="2016-10" db="EMBL/GenBank/DDBJ databases">
        <title>Genome sequence of Streptomyces gilvigriseus MUSC 26.</title>
        <authorList>
            <person name="Lee L.-H."/>
            <person name="Ser H.-L."/>
        </authorList>
    </citation>
    <scope>NUCLEOTIDE SEQUENCE [LARGE SCALE GENOMIC DNA]</scope>
    <source>
        <strain evidence="2 3">MUSC 26</strain>
    </source>
</reference>
<dbReference type="InterPro" id="IPR035985">
    <property type="entry name" value="Ubiquitin-activating_enz"/>
</dbReference>
<evidence type="ECO:0000259" key="1">
    <source>
        <dbReference type="Pfam" id="PF00899"/>
    </source>
</evidence>
<dbReference type="Gene3D" id="3.40.50.720">
    <property type="entry name" value="NAD(P)-binding Rossmann-like Domain"/>
    <property type="match status" value="1"/>
</dbReference>
<comment type="caution">
    <text evidence="2">The sequence shown here is derived from an EMBL/GenBank/DDBJ whole genome shotgun (WGS) entry which is preliminary data.</text>
</comment>
<dbReference type="PANTHER" id="PTHR10953">
    <property type="entry name" value="UBIQUITIN-ACTIVATING ENZYME E1"/>
    <property type="match status" value="1"/>
</dbReference>
<organism evidence="2 3">
    <name type="scientific">Mangrovactinospora gilvigrisea</name>
    <dbReference type="NCBI Taxonomy" id="1428644"/>
    <lineage>
        <taxon>Bacteria</taxon>
        <taxon>Bacillati</taxon>
        <taxon>Actinomycetota</taxon>
        <taxon>Actinomycetes</taxon>
        <taxon>Kitasatosporales</taxon>
        <taxon>Streptomycetaceae</taxon>
        <taxon>Mangrovactinospora</taxon>
    </lineage>
</organism>
<name>A0A1J7BRS4_9ACTN</name>
<dbReference type="Pfam" id="PF00899">
    <property type="entry name" value="ThiF"/>
    <property type="match status" value="1"/>
</dbReference>
<dbReference type="PANTHER" id="PTHR10953:SF102">
    <property type="entry name" value="ADENYLYLTRANSFERASE AND SULFURTRANSFERASE MOCS3"/>
    <property type="match status" value="1"/>
</dbReference>
<evidence type="ECO:0000313" key="3">
    <source>
        <dbReference type="Proteomes" id="UP000243342"/>
    </source>
</evidence>